<feature type="transmembrane region" description="Helical" evidence="1">
    <location>
        <begin position="12"/>
        <end position="32"/>
    </location>
</feature>
<keyword evidence="1" id="KW-0472">Membrane</keyword>
<keyword evidence="3" id="KW-1185">Reference proteome</keyword>
<dbReference type="EMBL" id="BMLT01000010">
    <property type="protein sequence ID" value="GGO86279.1"/>
    <property type="molecule type" value="Genomic_DNA"/>
</dbReference>
<accession>A0A917ZLG6</accession>
<name>A0A917ZLG6_9GAMM</name>
<proteinExistence type="predicted"/>
<sequence length="124" mass="14015">MNTEEIIGNPKFRLIVSSLLTIAVGVLCSLFATEISKSGVVEWSAFHKAESFWWLLIVVVIWVSAQIFYLKHDERVYAFSDDAFCLAHIRKTKLEAFARQVKTDPDKANLVKASTLLKDLGVKQ</sequence>
<keyword evidence="1" id="KW-1133">Transmembrane helix</keyword>
<organism evidence="2 3">
    <name type="scientific">Marinobacterium nitratireducens</name>
    <dbReference type="NCBI Taxonomy" id="518897"/>
    <lineage>
        <taxon>Bacteria</taxon>
        <taxon>Pseudomonadati</taxon>
        <taxon>Pseudomonadota</taxon>
        <taxon>Gammaproteobacteria</taxon>
        <taxon>Oceanospirillales</taxon>
        <taxon>Oceanospirillaceae</taxon>
        <taxon>Marinobacterium</taxon>
    </lineage>
</organism>
<feature type="transmembrane region" description="Helical" evidence="1">
    <location>
        <begin position="52"/>
        <end position="70"/>
    </location>
</feature>
<dbReference type="RefSeq" id="WP_188862075.1">
    <property type="nucleotide sequence ID" value="NZ_BMLT01000010.1"/>
</dbReference>
<dbReference type="Proteomes" id="UP000599578">
    <property type="component" value="Unassembled WGS sequence"/>
</dbReference>
<comment type="caution">
    <text evidence="2">The sequence shown here is derived from an EMBL/GenBank/DDBJ whole genome shotgun (WGS) entry which is preliminary data.</text>
</comment>
<dbReference type="AlphaFoldDB" id="A0A917ZLG6"/>
<keyword evidence="1" id="KW-0812">Transmembrane</keyword>
<gene>
    <name evidence="2" type="ORF">GCM10011348_36770</name>
</gene>
<protein>
    <submittedName>
        <fullName evidence="2">Uncharacterized protein</fullName>
    </submittedName>
</protein>
<reference evidence="2 3" key="1">
    <citation type="journal article" date="2014" name="Int. J. Syst. Evol. Microbiol.">
        <title>Complete genome sequence of Corynebacterium casei LMG S-19264T (=DSM 44701T), isolated from a smear-ripened cheese.</title>
        <authorList>
            <consortium name="US DOE Joint Genome Institute (JGI-PGF)"/>
            <person name="Walter F."/>
            <person name="Albersmeier A."/>
            <person name="Kalinowski J."/>
            <person name="Ruckert C."/>
        </authorList>
    </citation>
    <scope>NUCLEOTIDE SEQUENCE [LARGE SCALE GENOMIC DNA]</scope>
    <source>
        <strain evidence="2 3">CGMCC 1.7286</strain>
    </source>
</reference>
<evidence type="ECO:0000313" key="2">
    <source>
        <dbReference type="EMBL" id="GGO86279.1"/>
    </source>
</evidence>
<evidence type="ECO:0000256" key="1">
    <source>
        <dbReference type="SAM" id="Phobius"/>
    </source>
</evidence>
<evidence type="ECO:0000313" key="3">
    <source>
        <dbReference type="Proteomes" id="UP000599578"/>
    </source>
</evidence>